<comment type="caution">
    <text evidence="2">The sequence shown here is derived from an EMBL/GenBank/DDBJ whole genome shotgun (WGS) entry which is preliminary data.</text>
</comment>
<sequence length="60" mass="7023">SIFALDGIGRDIFRAVMSQERFIILLTALRFDDLENRKEKRKENPLVAVSQLFDLRIENT</sequence>
<gene>
    <name evidence="2" type="ORF">HHI36_009782</name>
</gene>
<protein>
    <recommendedName>
        <fullName evidence="1">PiggyBac transposable element-derived protein domain-containing protein</fullName>
    </recommendedName>
</protein>
<evidence type="ECO:0000259" key="1">
    <source>
        <dbReference type="Pfam" id="PF13843"/>
    </source>
</evidence>
<organism evidence="2 3">
    <name type="scientific">Cryptolaemus montrouzieri</name>
    <dbReference type="NCBI Taxonomy" id="559131"/>
    <lineage>
        <taxon>Eukaryota</taxon>
        <taxon>Metazoa</taxon>
        <taxon>Ecdysozoa</taxon>
        <taxon>Arthropoda</taxon>
        <taxon>Hexapoda</taxon>
        <taxon>Insecta</taxon>
        <taxon>Pterygota</taxon>
        <taxon>Neoptera</taxon>
        <taxon>Endopterygota</taxon>
        <taxon>Coleoptera</taxon>
        <taxon>Polyphaga</taxon>
        <taxon>Cucujiformia</taxon>
        <taxon>Coccinelloidea</taxon>
        <taxon>Coccinellidae</taxon>
        <taxon>Scymninae</taxon>
        <taxon>Scymnini</taxon>
        <taxon>Cryptolaemus</taxon>
    </lineage>
</organism>
<feature type="domain" description="PiggyBac transposable element-derived protein" evidence="1">
    <location>
        <begin position="7"/>
        <end position="54"/>
    </location>
</feature>
<dbReference type="InterPro" id="IPR029526">
    <property type="entry name" value="PGBD"/>
</dbReference>
<evidence type="ECO:0000313" key="3">
    <source>
        <dbReference type="Proteomes" id="UP001516400"/>
    </source>
</evidence>
<feature type="non-terminal residue" evidence="2">
    <location>
        <position position="1"/>
    </location>
</feature>
<proteinExistence type="predicted"/>
<dbReference type="Proteomes" id="UP001516400">
    <property type="component" value="Unassembled WGS sequence"/>
</dbReference>
<accession>A0ABD2MGW5</accession>
<keyword evidence="3" id="KW-1185">Reference proteome</keyword>
<name>A0ABD2MGW5_9CUCU</name>
<dbReference type="EMBL" id="JABFTP020000001">
    <property type="protein sequence ID" value="KAL3265577.1"/>
    <property type="molecule type" value="Genomic_DNA"/>
</dbReference>
<evidence type="ECO:0000313" key="2">
    <source>
        <dbReference type="EMBL" id="KAL3265577.1"/>
    </source>
</evidence>
<dbReference type="Pfam" id="PF13843">
    <property type="entry name" value="DDE_Tnp_1_7"/>
    <property type="match status" value="1"/>
</dbReference>
<dbReference type="AlphaFoldDB" id="A0ABD2MGW5"/>
<reference evidence="2 3" key="1">
    <citation type="journal article" date="2021" name="BMC Biol.">
        <title>Horizontally acquired antibacterial genes associated with adaptive radiation of ladybird beetles.</title>
        <authorList>
            <person name="Li H.S."/>
            <person name="Tang X.F."/>
            <person name="Huang Y.H."/>
            <person name="Xu Z.Y."/>
            <person name="Chen M.L."/>
            <person name="Du X.Y."/>
            <person name="Qiu B.Y."/>
            <person name="Chen P.T."/>
            <person name="Zhang W."/>
            <person name="Slipinski A."/>
            <person name="Escalona H.E."/>
            <person name="Waterhouse R.M."/>
            <person name="Zwick A."/>
            <person name="Pang H."/>
        </authorList>
    </citation>
    <scope>NUCLEOTIDE SEQUENCE [LARGE SCALE GENOMIC DNA]</scope>
    <source>
        <strain evidence="2">SYSU2018</strain>
    </source>
</reference>